<evidence type="ECO:0000256" key="1">
    <source>
        <dbReference type="SAM" id="MobiDB-lite"/>
    </source>
</evidence>
<evidence type="ECO:0000313" key="2">
    <source>
        <dbReference type="EMBL" id="QTE03914.1"/>
    </source>
</evidence>
<reference evidence="2" key="1">
    <citation type="submission" date="2020-09" db="EMBL/GenBank/DDBJ databases">
        <title>Parvovirus dark matter in the feces of wild birds.</title>
        <authorList>
            <person name="Dai Z."/>
            <person name="Yang S."/>
            <person name="Zhang W."/>
        </authorList>
    </citation>
    <scope>NUCLEOTIDE SEQUENCE</scope>
    <source>
        <strain evidence="2">Fmg67par012</strain>
    </source>
</reference>
<proteinExistence type="predicted"/>
<protein>
    <submittedName>
        <fullName evidence="2">Uncharacterized protein</fullName>
    </submittedName>
</protein>
<feature type="compositionally biased region" description="Basic residues" evidence="1">
    <location>
        <begin position="9"/>
        <end position="20"/>
    </location>
</feature>
<organism evidence="2">
    <name type="scientific">Phoenicopteridae parvo-like hybrid virus</name>
    <dbReference type="NCBI Taxonomy" id="2794528"/>
    <lineage>
        <taxon>Viruses</taxon>
        <taxon>Monodnaviria</taxon>
        <taxon>Shotokuvirae</taxon>
        <taxon>Cossaviricota</taxon>
        <taxon>Quintoviricetes</taxon>
        <taxon>Piccovirales</taxon>
        <taxon>Parvoviridae</taxon>
    </lineage>
</organism>
<accession>A0A8A4XDR5</accession>
<dbReference type="EMBL" id="MW046478">
    <property type="protein sequence ID" value="QTE03914.1"/>
    <property type="molecule type" value="Genomic_DNA"/>
</dbReference>
<name>A0A8A4XDR5_9VIRU</name>
<sequence>MARTLTYKTRTHKMHTRSGYKPRQSNPNIVAHNALFKAAAVDHILTNWYITLNRVVTDDNDVLRRRILEQATANQSQHRTITRLNTLNGMQARMIRTLEEENNDLNASLEISDRVIHQIFTDHPTLAWRYREQINYSDINLAPPLDHDEEANDLAARHLFGSDTDSESLDDWEYAHRDA</sequence>
<feature type="region of interest" description="Disordered" evidence="1">
    <location>
        <begin position="1"/>
        <end position="23"/>
    </location>
</feature>